<dbReference type="Pfam" id="PF04879">
    <property type="entry name" value="Molybdop_Fe4S4"/>
    <property type="match status" value="1"/>
</dbReference>
<dbReference type="RefSeq" id="WP_179420427.1">
    <property type="nucleotide sequence ID" value="NZ_JACCAB010000001.1"/>
</dbReference>
<dbReference type="GO" id="GO:0051539">
    <property type="term" value="F:4 iron, 4 sulfur cluster binding"/>
    <property type="evidence" value="ECO:0007669"/>
    <property type="project" value="UniProtKB-KW"/>
</dbReference>
<dbReference type="InterPro" id="IPR006656">
    <property type="entry name" value="Mopterin_OxRdtase"/>
</dbReference>
<dbReference type="Gene3D" id="3.40.50.740">
    <property type="match status" value="1"/>
</dbReference>
<evidence type="ECO:0000256" key="1">
    <source>
        <dbReference type="ARBA" id="ARBA00022485"/>
    </source>
</evidence>
<dbReference type="SMART" id="SM00926">
    <property type="entry name" value="Molybdop_Fe4S4"/>
    <property type="match status" value="1"/>
</dbReference>
<evidence type="ECO:0000256" key="4">
    <source>
        <dbReference type="ARBA" id="ARBA00023004"/>
    </source>
</evidence>
<dbReference type="SUPFAM" id="SSF53706">
    <property type="entry name" value="Formate dehydrogenase/DMSO reductase, domains 1-3"/>
    <property type="match status" value="1"/>
</dbReference>
<evidence type="ECO:0000256" key="2">
    <source>
        <dbReference type="ARBA" id="ARBA00022723"/>
    </source>
</evidence>
<dbReference type="Proteomes" id="UP000573599">
    <property type="component" value="Unassembled WGS sequence"/>
</dbReference>
<keyword evidence="1" id="KW-0004">4Fe-4S</keyword>
<dbReference type="Gene3D" id="2.20.25.90">
    <property type="entry name" value="ADC-like domains"/>
    <property type="match status" value="1"/>
</dbReference>
<dbReference type="GO" id="GO:0016020">
    <property type="term" value="C:membrane"/>
    <property type="evidence" value="ECO:0007669"/>
    <property type="project" value="TreeGrafter"/>
</dbReference>
<dbReference type="GO" id="GO:0046872">
    <property type="term" value="F:metal ion binding"/>
    <property type="evidence" value="ECO:0007669"/>
    <property type="project" value="UniProtKB-KW"/>
</dbReference>
<dbReference type="InterPro" id="IPR050123">
    <property type="entry name" value="Prok_molybdopt-oxidoreductase"/>
</dbReference>
<evidence type="ECO:0000313" key="8">
    <source>
        <dbReference type="Proteomes" id="UP000573599"/>
    </source>
</evidence>
<keyword evidence="4" id="KW-0408">Iron</keyword>
<dbReference type="EMBL" id="JACCAB010000001">
    <property type="protein sequence ID" value="NYG05859.1"/>
    <property type="molecule type" value="Genomic_DNA"/>
</dbReference>
<dbReference type="AlphaFoldDB" id="A0A852WAL6"/>
<name>A0A852WAL6_9MICO</name>
<dbReference type="PANTHER" id="PTHR43105:SF9">
    <property type="entry name" value="NADPH-FE(3+) OXIDOREDUCTASE SUBUNIT ALPHA"/>
    <property type="match status" value="1"/>
</dbReference>
<dbReference type="Pfam" id="PF01568">
    <property type="entry name" value="Molydop_binding"/>
    <property type="match status" value="1"/>
</dbReference>
<dbReference type="InterPro" id="IPR006657">
    <property type="entry name" value="MoPterin_dinucl-bd_dom"/>
</dbReference>
<dbReference type="InterPro" id="IPR009010">
    <property type="entry name" value="Asp_de-COase-like_dom_sf"/>
</dbReference>
<keyword evidence="8" id="KW-1185">Reference proteome</keyword>
<reference evidence="7 8" key="1">
    <citation type="submission" date="2020-07" db="EMBL/GenBank/DDBJ databases">
        <title>Sequencing the genomes of 1000 actinobacteria strains.</title>
        <authorList>
            <person name="Klenk H.-P."/>
        </authorList>
    </citation>
    <scope>NUCLEOTIDE SEQUENCE [LARGE SCALE GENOMIC DNA]</scope>
    <source>
        <strain evidence="7 8">DSM 23987</strain>
    </source>
</reference>
<feature type="domain" description="4Fe-4S Mo/W bis-MGD-type" evidence="6">
    <location>
        <begin position="1"/>
        <end position="57"/>
    </location>
</feature>
<dbReference type="PROSITE" id="PS51669">
    <property type="entry name" value="4FE4S_MOW_BIS_MGD"/>
    <property type="match status" value="1"/>
</dbReference>
<keyword evidence="2" id="KW-0479">Metal-binding</keyword>
<dbReference type="PANTHER" id="PTHR43105">
    <property type="entry name" value="RESPIRATORY NITRATE REDUCTASE"/>
    <property type="match status" value="1"/>
</dbReference>
<evidence type="ECO:0000259" key="6">
    <source>
        <dbReference type="PROSITE" id="PS51669"/>
    </source>
</evidence>
<dbReference type="InterPro" id="IPR006963">
    <property type="entry name" value="Mopterin_OxRdtase_4Fe-4S_dom"/>
</dbReference>
<keyword evidence="3" id="KW-0560">Oxidoreductase</keyword>
<sequence length="721" mass="76494">MSTAYLTCPLCEATCGLAVTLDGETVTSVRGDDQDAFSHGFICPKGASLKALHEDPDRLRGPMVKRQGRWEEASWDEAFEEVDRRLVPIIAEHGADAVAFYLGNPSSHNLGVTLYGRALYKAVGTHNLYTAGSVDQLPKHYSSGYLFGDPLSIPVPDLDRTQHLLLLGANPLVSNGSLMTVPDARGRLKAIRERGGKVVVVDPRRTRTAEVADEHHAIRPGTDALLLFALVNVILREGLADLGRLADHVSGLDALPGLAAPFTPVAVADHTGIGATEIERMARELATAPSAAVYGRIGTTTQEFGTLASWLVDVLNVITGNLDRPGGAMFPLAAAGQANSTVRQGSPTSKGWRHGRWHSRVRQLPEVMGELPVATLAEEILTPGPGQVRALVVVGGNPCLSTPHADRLREAVQTLDFMLSLDVYLNETSEHADVILPGPTPLERDHFDLTFTQLSVRNVANWTPAPLETDLPQEWQTLLRLAGIAAGQGPRADTEALDNLLAAQTATRYQLDPSVSAPRRGPARLLDLMLRGGPYDLTLADLEASPHGLDLGPLAPRVPAVLRTASGTIELTPPAITADVPRLVAVLATTPADGLVLIGRRQLSSNNSWMHNLTPLVRGANTCTAHVHPDDAARIGLRDGDSAVVRSRTGVVTVPVQVTDAVRPGVVSIPHGWGHTSSGARTTVAAEHAGVNSNVLADDLFVDALTGTAALNGIPITVTPA</sequence>
<keyword evidence="5" id="KW-0411">Iron-sulfur</keyword>
<evidence type="ECO:0000313" key="7">
    <source>
        <dbReference type="EMBL" id="NYG05859.1"/>
    </source>
</evidence>
<comment type="caution">
    <text evidence="7">The sequence shown here is derived from an EMBL/GenBank/DDBJ whole genome shotgun (WGS) entry which is preliminary data.</text>
</comment>
<protein>
    <submittedName>
        <fullName evidence="7">Anaerobic selenocysteine-containing dehydrogenase</fullName>
    </submittedName>
</protein>
<organism evidence="7 8">
    <name type="scientific">Pedococcus badiiscoriae</name>
    <dbReference type="NCBI Taxonomy" id="642776"/>
    <lineage>
        <taxon>Bacteria</taxon>
        <taxon>Bacillati</taxon>
        <taxon>Actinomycetota</taxon>
        <taxon>Actinomycetes</taxon>
        <taxon>Micrococcales</taxon>
        <taxon>Intrasporangiaceae</taxon>
        <taxon>Pedococcus</taxon>
    </lineage>
</organism>
<dbReference type="GO" id="GO:0043546">
    <property type="term" value="F:molybdopterin cofactor binding"/>
    <property type="evidence" value="ECO:0007669"/>
    <property type="project" value="InterPro"/>
</dbReference>
<dbReference type="Gene3D" id="2.40.40.20">
    <property type="match status" value="1"/>
</dbReference>
<proteinExistence type="predicted"/>
<evidence type="ECO:0000256" key="3">
    <source>
        <dbReference type="ARBA" id="ARBA00023002"/>
    </source>
</evidence>
<evidence type="ECO:0000256" key="5">
    <source>
        <dbReference type="ARBA" id="ARBA00023014"/>
    </source>
</evidence>
<dbReference type="SUPFAM" id="SSF50692">
    <property type="entry name" value="ADC-like"/>
    <property type="match status" value="1"/>
</dbReference>
<dbReference type="Gene3D" id="3.40.228.10">
    <property type="entry name" value="Dimethylsulfoxide Reductase, domain 2"/>
    <property type="match status" value="1"/>
</dbReference>
<dbReference type="Pfam" id="PF00384">
    <property type="entry name" value="Molybdopterin"/>
    <property type="match status" value="1"/>
</dbReference>
<dbReference type="GO" id="GO:0016491">
    <property type="term" value="F:oxidoreductase activity"/>
    <property type="evidence" value="ECO:0007669"/>
    <property type="project" value="UniProtKB-KW"/>
</dbReference>
<accession>A0A852WAL6</accession>
<gene>
    <name evidence="7" type="ORF">BJ986_000346</name>
</gene>